<sequence length="305" mass="34675">MKSSLEQEFALHLPKGNKPWFEGWYVRVQTKEISFAIIFGLQISNAKKSAFIQFLDTHTKKSRYVEYPWKAVTIQQHPFVLNIRGNRLSMNSVTLRLPQLQADLLHSSLTPLHTSPYAPTIMGPFSYVPMECVHSIISLRHTVSGTIRLNNRCFQIHGSGYMEKDRGTSFPSAYAWFQSNNCEDTASCFFFSLAHIPFLTGSFQGCICVLMVHEKQLCFATYLGCRATEDRKNQQIVLKQYPLELRIRLSGEKGHTLASPKQGAMQGRIQETLRGEAFVTLLSKGRHIKSWHFTQGGLERAGIDI</sequence>
<dbReference type="EMBL" id="JAKTMA010000009">
    <property type="protein sequence ID" value="MCR0232490.1"/>
    <property type="molecule type" value="Genomic_DNA"/>
</dbReference>
<dbReference type="PANTHER" id="PTHR35309:SF4">
    <property type="entry name" value="TOCOPHEROL CYCLASE"/>
    <property type="match status" value="1"/>
</dbReference>
<reference evidence="1" key="2">
    <citation type="journal article" date="2022" name="Clin. Infect. Dis.">
        <title>Association between Clostridium innocuum and antibiotic-associated diarrhea in adults and children: A cross-sectional study and comparative genomics analysis.</title>
        <authorList>
            <person name="Cherny K.E."/>
            <person name="Muscat E.B."/>
            <person name="Balaji A."/>
            <person name="Mukherjee J."/>
            <person name="Ozer E.A."/>
            <person name="Angarone M.P."/>
            <person name="Hauser A.R."/>
            <person name="Sichel J.S."/>
            <person name="Amponsah E."/>
            <person name="Kociolek L.K."/>
        </authorList>
    </citation>
    <scope>NUCLEOTIDE SEQUENCE</scope>
    <source>
        <strain evidence="1">NU1-AC-029v</strain>
    </source>
</reference>
<comment type="caution">
    <text evidence="1">The sequence shown here is derived from an EMBL/GenBank/DDBJ whole genome shotgun (WGS) entry which is preliminary data.</text>
</comment>
<evidence type="ECO:0000313" key="2">
    <source>
        <dbReference type="EMBL" id="MZH55294.1"/>
    </source>
</evidence>
<dbReference type="PANTHER" id="PTHR35309">
    <property type="match status" value="1"/>
</dbReference>
<dbReference type="SUPFAM" id="SSF159245">
    <property type="entry name" value="AttH-like"/>
    <property type="match status" value="1"/>
</dbReference>
<accession>A0AAP2UMF3</accession>
<dbReference type="RefSeq" id="WP_009587362.1">
    <property type="nucleotide sequence ID" value="NZ_AP025565.1"/>
</dbReference>
<dbReference type="AlphaFoldDB" id="A0AAP2UMF3"/>
<dbReference type="GO" id="GO:0009976">
    <property type="term" value="F:tocopherol cyclase activity"/>
    <property type="evidence" value="ECO:0007669"/>
    <property type="project" value="InterPro"/>
</dbReference>
<dbReference type="InterPro" id="IPR025893">
    <property type="entry name" value="Tocopherol_cyclase"/>
</dbReference>
<protein>
    <recommendedName>
        <fullName evidence="4">Tocopherol cyclase</fullName>
    </recommendedName>
</protein>
<dbReference type="Proteomes" id="UP001203972">
    <property type="component" value="Unassembled WGS sequence"/>
</dbReference>
<evidence type="ECO:0008006" key="4">
    <source>
        <dbReference type="Google" id="ProtNLM"/>
    </source>
</evidence>
<proteinExistence type="predicted"/>
<dbReference type="Proteomes" id="UP000604383">
    <property type="component" value="Unassembled WGS sequence"/>
</dbReference>
<name>A0AAP2UMF3_CLOIN</name>
<gene>
    <name evidence="2" type="ORF">GT664_05830</name>
    <name evidence="1" type="ORF">MKC95_06895</name>
</gene>
<reference evidence="2" key="1">
    <citation type="journal article" date="2019" name="Nat. Med.">
        <title>A library of human gut bacterial isolates paired with longitudinal multiomics data enables mechanistic microbiome research.</title>
        <authorList>
            <person name="Poyet M."/>
            <person name="Groussin M."/>
            <person name="Gibbons S.M."/>
            <person name="Avila-Pacheco J."/>
            <person name="Jiang X."/>
            <person name="Kearney S.M."/>
            <person name="Perrotta A.R."/>
            <person name="Berdy B."/>
            <person name="Zhao S."/>
            <person name="Lieberman T.D."/>
            <person name="Swanson P.K."/>
            <person name="Smith M."/>
            <person name="Roesemann S."/>
            <person name="Alexander J.E."/>
            <person name="Rich S.A."/>
            <person name="Livny J."/>
            <person name="Vlamakis H."/>
            <person name="Clish C."/>
            <person name="Bullock K."/>
            <person name="Deik A."/>
            <person name="Scott J."/>
            <person name="Pierce K.A."/>
            <person name="Xavier R.J."/>
            <person name="Alm E.J."/>
        </authorList>
    </citation>
    <scope>NUCLEOTIDE SEQUENCE</scope>
    <source>
        <strain evidence="2">BIOML-A12</strain>
    </source>
</reference>
<evidence type="ECO:0000313" key="1">
    <source>
        <dbReference type="EMBL" id="MCR0232490.1"/>
    </source>
</evidence>
<organism evidence="1 3">
    <name type="scientific">Clostridium innocuum</name>
    <dbReference type="NCBI Taxonomy" id="1522"/>
    <lineage>
        <taxon>Bacteria</taxon>
        <taxon>Bacillati</taxon>
        <taxon>Bacillota</taxon>
        <taxon>Clostridia</taxon>
        <taxon>Eubacteriales</taxon>
        <taxon>Clostridiaceae</taxon>
        <taxon>Clostridium</taxon>
    </lineage>
</organism>
<evidence type="ECO:0000313" key="3">
    <source>
        <dbReference type="Proteomes" id="UP001203972"/>
    </source>
</evidence>
<dbReference type="EMBL" id="WWTN01000007">
    <property type="protein sequence ID" value="MZH55294.1"/>
    <property type="molecule type" value="Genomic_DNA"/>
</dbReference>